<dbReference type="Proteomes" id="UP001159427">
    <property type="component" value="Unassembled WGS sequence"/>
</dbReference>
<comment type="caution">
    <text evidence="1">The sequence shown here is derived from an EMBL/GenBank/DDBJ whole genome shotgun (WGS) entry which is preliminary data.</text>
</comment>
<evidence type="ECO:0000313" key="2">
    <source>
        <dbReference type="Proteomes" id="UP001159427"/>
    </source>
</evidence>
<evidence type="ECO:0000313" key="1">
    <source>
        <dbReference type="EMBL" id="CAH3044977.1"/>
    </source>
</evidence>
<organism evidence="1 2">
    <name type="scientific">Porites evermanni</name>
    <dbReference type="NCBI Taxonomy" id="104178"/>
    <lineage>
        <taxon>Eukaryota</taxon>
        <taxon>Metazoa</taxon>
        <taxon>Cnidaria</taxon>
        <taxon>Anthozoa</taxon>
        <taxon>Hexacorallia</taxon>
        <taxon>Scleractinia</taxon>
        <taxon>Fungiina</taxon>
        <taxon>Poritidae</taxon>
        <taxon>Porites</taxon>
    </lineage>
</organism>
<proteinExistence type="predicted"/>
<keyword evidence="2" id="KW-1185">Reference proteome</keyword>
<protein>
    <submittedName>
        <fullName evidence="1">Uncharacterized protein</fullName>
    </submittedName>
</protein>
<name>A0ABN8NA74_9CNID</name>
<gene>
    <name evidence="1" type="ORF">PEVE_00040952</name>
</gene>
<accession>A0ABN8NA74</accession>
<dbReference type="EMBL" id="CALNXI010000764">
    <property type="protein sequence ID" value="CAH3044977.1"/>
    <property type="molecule type" value="Genomic_DNA"/>
</dbReference>
<reference evidence="1 2" key="1">
    <citation type="submission" date="2022-05" db="EMBL/GenBank/DDBJ databases">
        <authorList>
            <consortium name="Genoscope - CEA"/>
            <person name="William W."/>
        </authorList>
    </citation>
    <scope>NUCLEOTIDE SEQUENCE [LARGE SCALE GENOMIC DNA]</scope>
</reference>
<sequence length="70" mass="8280">MFSGWKKGGIPETEEDLMRNTEIKRRLISELSLAVKEVWKFILRRDLNISNVQMKNVNVVMEDAFIVQRK</sequence>